<dbReference type="Pfam" id="PF16327">
    <property type="entry name" value="CcmF_C"/>
    <property type="match status" value="1"/>
</dbReference>
<dbReference type="Pfam" id="PF01578">
    <property type="entry name" value="Cytochrom_C_asm"/>
    <property type="match status" value="1"/>
</dbReference>
<dbReference type="PANTHER" id="PTHR43653:SF1">
    <property type="entry name" value="CYTOCHROME C-TYPE BIOGENESIS PROTEIN CCMF"/>
    <property type="match status" value="1"/>
</dbReference>
<feature type="transmembrane region" description="Helical" evidence="10">
    <location>
        <begin position="353"/>
        <end position="374"/>
    </location>
</feature>
<evidence type="ECO:0000256" key="6">
    <source>
        <dbReference type="ARBA" id="ARBA00022748"/>
    </source>
</evidence>
<feature type="transmembrane region" description="Helical" evidence="10">
    <location>
        <begin position="81"/>
        <end position="102"/>
    </location>
</feature>
<keyword evidence="13" id="KW-0456">Lyase</keyword>
<feature type="transmembrane region" description="Helical" evidence="10">
    <location>
        <begin position="313"/>
        <end position="332"/>
    </location>
</feature>
<gene>
    <name evidence="13" type="ORF">AB0763_04770</name>
</gene>
<dbReference type="RefSeq" id="WP_306101547.1">
    <property type="nucleotide sequence ID" value="NZ_CP162601.1"/>
</dbReference>
<evidence type="ECO:0000259" key="11">
    <source>
        <dbReference type="Pfam" id="PF01578"/>
    </source>
</evidence>
<feature type="transmembrane region" description="Helical" evidence="10">
    <location>
        <begin position="123"/>
        <end position="142"/>
    </location>
</feature>
<evidence type="ECO:0000256" key="7">
    <source>
        <dbReference type="ARBA" id="ARBA00022989"/>
    </source>
</evidence>
<dbReference type="GO" id="GO:0015232">
    <property type="term" value="F:heme transmembrane transporter activity"/>
    <property type="evidence" value="ECO:0007669"/>
    <property type="project" value="InterPro"/>
</dbReference>
<evidence type="ECO:0000256" key="9">
    <source>
        <dbReference type="ARBA" id="ARBA00037230"/>
    </source>
</evidence>
<dbReference type="InterPro" id="IPR032523">
    <property type="entry name" value="CcmF_C"/>
</dbReference>
<dbReference type="PANTHER" id="PTHR43653">
    <property type="entry name" value="CYTOCHROME C ASSEMBLY PROTEIN-RELATED"/>
    <property type="match status" value="1"/>
</dbReference>
<reference evidence="13" key="1">
    <citation type="submission" date="2024-07" db="EMBL/GenBank/DDBJ databases">
        <title>Genome Analysis of a Potential Novel Vibrio Species Secreting pH- and Thermo-stable Alginate Lyase and its Application in Producing Alginate Oligosaccharides.</title>
        <authorList>
            <person name="Huang H."/>
            <person name="Bao K."/>
        </authorList>
    </citation>
    <scope>NUCLEOTIDE SEQUENCE</scope>
    <source>
        <strain evidence="13">HB236076</strain>
    </source>
</reference>
<keyword evidence="5 10" id="KW-0812">Transmembrane</keyword>
<dbReference type="GO" id="GO:0017004">
    <property type="term" value="P:cytochrome complex assembly"/>
    <property type="evidence" value="ECO:0007669"/>
    <property type="project" value="UniProtKB-KW"/>
</dbReference>
<evidence type="ECO:0000256" key="10">
    <source>
        <dbReference type="SAM" id="Phobius"/>
    </source>
</evidence>
<keyword evidence="7 10" id="KW-1133">Transmembrane helix</keyword>
<evidence type="ECO:0000256" key="8">
    <source>
        <dbReference type="ARBA" id="ARBA00023136"/>
    </source>
</evidence>
<proteinExistence type="inferred from homology"/>
<evidence type="ECO:0000256" key="1">
    <source>
        <dbReference type="ARBA" id="ARBA00004429"/>
    </source>
</evidence>
<feature type="transmembrane region" description="Helical" evidence="10">
    <location>
        <begin position="178"/>
        <end position="198"/>
    </location>
</feature>
<evidence type="ECO:0000256" key="3">
    <source>
        <dbReference type="ARBA" id="ARBA00022475"/>
    </source>
</evidence>
<feature type="domain" description="Cytochrome c-type biogenesis protein CcmF C-terminal" evidence="12">
    <location>
        <begin position="316"/>
        <end position="640"/>
    </location>
</feature>
<dbReference type="EMBL" id="CP162601">
    <property type="protein sequence ID" value="XDK26319.1"/>
    <property type="molecule type" value="Genomic_DNA"/>
</dbReference>
<keyword evidence="4" id="KW-0997">Cell inner membrane</keyword>
<feature type="transmembrane region" description="Helical" evidence="10">
    <location>
        <begin position="210"/>
        <end position="230"/>
    </location>
</feature>
<keyword evidence="6" id="KW-0201">Cytochrome c-type biogenesis</keyword>
<dbReference type="GO" id="GO:0020037">
    <property type="term" value="F:heme binding"/>
    <property type="evidence" value="ECO:0007669"/>
    <property type="project" value="InterPro"/>
</dbReference>
<keyword evidence="8 10" id="KW-0472">Membrane</keyword>
<feature type="domain" description="Cytochrome c assembly protein" evidence="11">
    <location>
        <begin position="89"/>
        <end position="296"/>
    </location>
</feature>
<dbReference type="NCBIfam" id="TIGR00353">
    <property type="entry name" value="nrfE"/>
    <property type="match status" value="1"/>
</dbReference>
<feature type="transmembrane region" description="Helical" evidence="10">
    <location>
        <begin position="274"/>
        <end position="293"/>
    </location>
</feature>
<dbReference type="NCBIfam" id="NF007691">
    <property type="entry name" value="PRK10369.1"/>
    <property type="match status" value="1"/>
</dbReference>
<evidence type="ECO:0000259" key="12">
    <source>
        <dbReference type="Pfam" id="PF16327"/>
    </source>
</evidence>
<accession>A0AB39HJA9</accession>
<feature type="transmembrane region" description="Helical" evidence="10">
    <location>
        <begin position="394"/>
        <end position="414"/>
    </location>
</feature>
<sequence length="651" mass="73077">MSADIGWWCLVLALALALVLSVFPLYGALTQRAEYQKLASPLAFAVFLFTLLAYLSLSWAFYHDDFSLRYVASHSNRLLPWYYKLSAVWGGHEGSLLLWVWIQAGWLAAVAKWSQKLPEQESARLLAVMGMICAGFLLFIIATSNPFERTFPAYPVDGVDLNPLLQDPGLILHPPLLYMGYVGFSVSFAFAISALISGNLDGVWARWSRPWTTLAWLSLTLGIALGSWWAYTELGWGGWWFWDPVENASLMPWLAGTALLHSLAVTEKRATFKAWTVLLAIMTFSLSLLGTFLVRSGVLVSVHSFAADPQRGLFILALLCLVIGGSLLLFALRGQSIRSSTYFSVLSRENALLLNNLLLMTALVIVFVGTLFPLVYQQIGWGDLSIGAPFYNQLFALLSLPLMLVLGLTPLIRWRQQPPGQLYHKLLMAGLFSFTLSVMFVWLSPFEFYWLVWLIVVLCAWVCILHGVDIHTKATQRHAFFKGLRKLKASYWAMQLGHLGLLVTIIGITFVEHYSTEREVRMTPSGASYVIAGFQVTFDSLSSIPSKRYDSLVGRFSLRKEQTIADTLVAEKRYYRVAKTVMTEVGLYRSLWGDVYIALGEPLEDGQTWAIRLYHKPLIAWIWGGAILMALAGLIAVADKRYRLKPIGVRR</sequence>
<feature type="transmembrane region" description="Helical" evidence="10">
    <location>
        <begin position="426"/>
        <end position="444"/>
    </location>
</feature>
<evidence type="ECO:0000256" key="5">
    <source>
        <dbReference type="ARBA" id="ARBA00022692"/>
    </source>
</evidence>
<dbReference type="GO" id="GO:0005886">
    <property type="term" value="C:plasma membrane"/>
    <property type="evidence" value="ECO:0007669"/>
    <property type="project" value="UniProtKB-SubCell"/>
</dbReference>
<protein>
    <submittedName>
        <fullName evidence="13">Heme lyase CcmF/NrfE family subunit</fullName>
    </submittedName>
</protein>
<feature type="transmembrane region" description="Helical" evidence="10">
    <location>
        <begin position="250"/>
        <end position="267"/>
    </location>
</feature>
<feature type="transmembrane region" description="Helical" evidence="10">
    <location>
        <begin position="450"/>
        <end position="468"/>
    </location>
</feature>
<comment type="function">
    <text evidence="9">Required for the biogenesis of c-type cytochromes. Possible subunit of a heme lyase.</text>
</comment>
<dbReference type="AlphaFoldDB" id="A0AB39HJA9"/>
<dbReference type="InterPro" id="IPR003567">
    <property type="entry name" value="Cyt_c_biogenesis"/>
</dbReference>
<evidence type="ECO:0000256" key="4">
    <source>
        <dbReference type="ARBA" id="ARBA00022519"/>
    </source>
</evidence>
<comment type="similarity">
    <text evidence="2">Belongs to the CcmF/CycK/Ccl1/NrfE/CcsA family.</text>
</comment>
<organism evidence="13">
    <name type="scientific">Vibrio sp. HB236076</name>
    <dbReference type="NCBI Taxonomy" id="3232307"/>
    <lineage>
        <taxon>Bacteria</taxon>
        <taxon>Pseudomonadati</taxon>
        <taxon>Pseudomonadota</taxon>
        <taxon>Gammaproteobacteria</taxon>
        <taxon>Vibrionales</taxon>
        <taxon>Vibrionaceae</taxon>
        <taxon>Vibrio</taxon>
    </lineage>
</organism>
<keyword evidence="3" id="KW-1003">Cell membrane</keyword>
<dbReference type="InterPro" id="IPR003568">
    <property type="entry name" value="Cyt_c_biogenesis_CcmF"/>
</dbReference>
<dbReference type="InterPro" id="IPR002541">
    <property type="entry name" value="Cyt_c_assembly"/>
</dbReference>
<feature type="transmembrane region" description="Helical" evidence="10">
    <location>
        <begin position="618"/>
        <end position="638"/>
    </location>
</feature>
<feature type="transmembrane region" description="Helical" evidence="10">
    <location>
        <begin position="41"/>
        <end position="61"/>
    </location>
</feature>
<dbReference type="GO" id="GO:0016829">
    <property type="term" value="F:lyase activity"/>
    <property type="evidence" value="ECO:0007669"/>
    <property type="project" value="UniProtKB-KW"/>
</dbReference>
<dbReference type="PRINTS" id="PR01411">
    <property type="entry name" value="CCMFBIOGNSIS"/>
</dbReference>
<dbReference type="PRINTS" id="PR01410">
    <property type="entry name" value="CCBIOGENESIS"/>
</dbReference>
<evidence type="ECO:0000256" key="2">
    <source>
        <dbReference type="ARBA" id="ARBA00009186"/>
    </source>
</evidence>
<evidence type="ECO:0000313" key="13">
    <source>
        <dbReference type="EMBL" id="XDK26319.1"/>
    </source>
</evidence>
<name>A0AB39HJA9_9VIBR</name>
<comment type="subcellular location">
    <subcellularLocation>
        <location evidence="1">Cell inner membrane</location>
        <topology evidence="1">Multi-pass membrane protein</topology>
    </subcellularLocation>
</comment>
<feature type="transmembrane region" description="Helical" evidence="10">
    <location>
        <begin position="489"/>
        <end position="511"/>
    </location>
</feature>
<dbReference type="KEGG" id="vih:AB0763_04770"/>
<feature type="transmembrane region" description="Helical" evidence="10">
    <location>
        <begin position="6"/>
        <end position="29"/>
    </location>
</feature>